<keyword evidence="11" id="KW-1185">Reference proteome</keyword>
<evidence type="ECO:0000256" key="2">
    <source>
        <dbReference type="ARBA" id="ARBA00022448"/>
    </source>
</evidence>
<dbReference type="Gene3D" id="2.60.40.1120">
    <property type="entry name" value="Carboxypeptidase-like, regulatory domain"/>
    <property type="match status" value="1"/>
</dbReference>
<dbReference type="Pfam" id="PF07660">
    <property type="entry name" value="STN"/>
    <property type="match status" value="1"/>
</dbReference>
<dbReference type="GO" id="GO:0009279">
    <property type="term" value="C:cell outer membrane"/>
    <property type="evidence" value="ECO:0007669"/>
    <property type="project" value="UniProtKB-SubCell"/>
</dbReference>
<evidence type="ECO:0000256" key="4">
    <source>
        <dbReference type="ARBA" id="ARBA00022692"/>
    </source>
</evidence>
<dbReference type="Pfam" id="PF13715">
    <property type="entry name" value="CarbopepD_reg_2"/>
    <property type="match status" value="1"/>
</dbReference>
<proteinExistence type="inferred from homology"/>
<dbReference type="InterPro" id="IPR023997">
    <property type="entry name" value="TonB-dep_OMP_SusC/RagA_CS"/>
</dbReference>
<dbReference type="InterPro" id="IPR039426">
    <property type="entry name" value="TonB-dep_rcpt-like"/>
</dbReference>
<keyword evidence="5 7" id="KW-0472">Membrane</keyword>
<evidence type="ECO:0000313" key="10">
    <source>
        <dbReference type="EMBL" id="MBB4024870.1"/>
    </source>
</evidence>
<dbReference type="InterPro" id="IPR036942">
    <property type="entry name" value="Beta-barrel_TonB_sf"/>
</dbReference>
<dbReference type="AlphaFoldDB" id="A0A7W6HUA7"/>
<dbReference type="GeneID" id="93101086"/>
<dbReference type="InterPro" id="IPR011662">
    <property type="entry name" value="Secretin/TonB_short_N"/>
</dbReference>
<reference evidence="10 11" key="1">
    <citation type="submission" date="2020-08" db="EMBL/GenBank/DDBJ databases">
        <title>Genomic Encyclopedia of Type Strains, Phase IV (KMG-IV): sequencing the most valuable type-strain genomes for metagenomic binning, comparative biology and taxonomic classification.</title>
        <authorList>
            <person name="Goeker M."/>
        </authorList>
    </citation>
    <scope>NUCLEOTIDE SEQUENCE [LARGE SCALE GENOMIC DNA]</scope>
    <source>
        <strain evidence="10 11">DSM 105721</strain>
    </source>
</reference>
<dbReference type="RefSeq" id="WP_124316394.1">
    <property type="nucleotide sequence ID" value="NZ_BHZJ02000057.1"/>
</dbReference>
<feature type="domain" description="Secretin/TonB short N-terminal" evidence="9">
    <location>
        <begin position="69"/>
        <end position="120"/>
    </location>
</feature>
<evidence type="ECO:0000256" key="8">
    <source>
        <dbReference type="SAM" id="SignalP"/>
    </source>
</evidence>
<dbReference type="SMART" id="SM00965">
    <property type="entry name" value="STN"/>
    <property type="match status" value="1"/>
</dbReference>
<evidence type="ECO:0000256" key="5">
    <source>
        <dbReference type="ARBA" id="ARBA00023136"/>
    </source>
</evidence>
<evidence type="ECO:0000259" key="9">
    <source>
        <dbReference type="SMART" id="SM00965"/>
    </source>
</evidence>
<evidence type="ECO:0000256" key="3">
    <source>
        <dbReference type="ARBA" id="ARBA00022452"/>
    </source>
</evidence>
<evidence type="ECO:0000256" key="6">
    <source>
        <dbReference type="ARBA" id="ARBA00023237"/>
    </source>
</evidence>
<comment type="similarity">
    <text evidence="7">Belongs to the TonB-dependent receptor family.</text>
</comment>
<evidence type="ECO:0000256" key="1">
    <source>
        <dbReference type="ARBA" id="ARBA00004571"/>
    </source>
</evidence>
<organism evidence="10 11">
    <name type="scientific">Butyricimonas faecihominis</name>
    <dbReference type="NCBI Taxonomy" id="1472416"/>
    <lineage>
        <taxon>Bacteria</taxon>
        <taxon>Pseudomonadati</taxon>
        <taxon>Bacteroidota</taxon>
        <taxon>Bacteroidia</taxon>
        <taxon>Bacteroidales</taxon>
        <taxon>Odoribacteraceae</taxon>
        <taxon>Butyricimonas</taxon>
    </lineage>
</organism>
<dbReference type="Gene3D" id="2.40.170.20">
    <property type="entry name" value="TonB-dependent receptor, beta-barrel domain"/>
    <property type="match status" value="1"/>
</dbReference>
<dbReference type="InterPro" id="IPR008969">
    <property type="entry name" value="CarboxyPept-like_regulatory"/>
</dbReference>
<feature type="signal peptide" evidence="8">
    <location>
        <begin position="1"/>
        <end position="38"/>
    </location>
</feature>
<feature type="chain" id="PRO_5030865804" evidence="8">
    <location>
        <begin position="39"/>
        <end position="1218"/>
    </location>
</feature>
<gene>
    <name evidence="10" type="ORF">GGR14_000631</name>
</gene>
<name>A0A7W6HUA7_9BACT</name>
<dbReference type="InterPro" id="IPR037066">
    <property type="entry name" value="Plug_dom_sf"/>
</dbReference>
<protein>
    <submittedName>
        <fullName evidence="10">TonB-linked SusC/RagA family outer membrane protein</fullName>
    </submittedName>
</protein>
<dbReference type="PROSITE" id="PS52016">
    <property type="entry name" value="TONB_DEPENDENT_REC_3"/>
    <property type="match status" value="1"/>
</dbReference>
<keyword evidence="2 7" id="KW-0813">Transport</keyword>
<comment type="subcellular location">
    <subcellularLocation>
        <location evidence="1 7">Cell outer membrane</location>
        <topology evidence="1 7">Multi-pass membrane protein</topology>
    </subcellularLocation>
</comment>
<comment type="caution">
    <text evidence="10">The sequence shown here is derived from an EMBL/GenBank/DDBJ whole genome shotgun (WGS) entry which is preliminary data.</text>
</comment>
<dbReference type="Pfam" id="PF07715">
    <property type="entry name" value="Plug"/>
    <property type="match status" value="1"/>
</dbReference>
<dbReference type="NCBIfam" id="TIGR04056">
    <property type="entry name" value="OMP_RagA_SusC"/>
    <property type="match status" value="1"/>
</dbReference>
<evidence type="ECO:0000256" key="7">
    <source>
        <dbReference type="PROSITE-ProRule" id="PRU01360"/>
    </source>
</evidence>
<dbReference type="EMBL" id="JACIES010000001">
    <property type="protein sequence ID" value="MBB4024870.1"/>
    <property type="molecule type" value="Genomic_DNA"/>
</dbReference>
<dbReference type="OrthoDB" id="9768177at2"/>
<dbReference type="NCBIfam" id="TIGR04057">
    <property type="entry name" value="SusC_RagA_signa"/>
    <property type="match status" value="1"/>
</dbReference>
<dbReference type="SUPFAM" id="SSF49464">
    <property type="entry name" value="Carboxypeptidase regulatory domain-like"/>
    <property type="match status" value="1"/>
</dbReference>
<dbReference type="Proteomes" id="UP000546007">
    <property type="component" value="Unassembled WGS sequence"/>
</dbReference>
<dbReference type="SUPFAM" id="SSF56935">
    <property type="entry name" value="Porins"/>
    <property type="match status" value="1"/>
</dbReference>
<evidence type="ECO:0000313" key="11">
    <source>
        <dbReference type="Proteomes" id="UP000546007"/>
    </source>
</evidence>
<dbReference type="Gene3D" id="2.170.130.10">
    <property type="entry name" value="TonB-dependent receptor, plug domain"/>
    <property type="match status" value="1"/>
</dbReference>
<dbReference type="InterPro" id="IPR012910">
    <property type="entry name" value="Plug_dom"/>
</dbReference>
<keyword evidence="4 7" id="KW-0812">Transmembrane</keyword>
<keyword evidence="6 7" id="KW-0998">Cell outer membrane</keyword>
<sequence length="1218" mass="136156">MKKNDNPNSLRRFKLWRKLLIVKLLCVCLFLQNTALSASVYSQELKLTLKGNDISLTNIFSQIRESSDYTFVYNLDDIQDVRVKSLDVKDASIREVLDKCLKGTGFSYEIEDHVVIIRPDRPAKQEVKKVTLSGLVMDQDSVPIAGVTVLLKGTYVGVTTDVTGRFQMAIPEQKEVFLLFSFVGMETREVKVIDFKKQIRVVMKEKVGQLDEVVITGYGQTTTRSSTGSTASLGQEVFANKATPTVDMLLQGQVAGVSVMAISGRPGEAAKVRIRGTNTISGDAEPLWVVDGVPLQQNVPNISTGQIKSGNLNEIFVTGIAGINPNDIENVTILKDASAAAIYGSRAAGGVIVITTKKGKAGKMRVNYSTTLSIGLKPQRDPGLMNSSEKMAWEQELWDEFSSESFVYNQAQTDPRKKIHSPVVGIVGMLRSEKLGKDDKLWHEDDFVPMSKEEQDAYIANLAKHSTDWFDVLFRNSFSMNHHLSFSGGSNQYTYYVSLGVTDDRGLVKETDYQRYNLNAKVDLNPSDRLNLGFGIDLSKQKSDSYSMTVSPFEYAYFANPYETLYNPDGSYRSDRTYFNLAGINDGNLSDGVQPPSGFNIMREMKETSSSADNTSASVRMNLGYDIIEKLRISGLVSYTYYNNKVDDVKGRDTYAAFLDRLYFDENNSEWIPYGSITQTSSDGSSYNVRGQLEYRDVFGDAHQVTLLGGAELRGDKSDRTYAKRFGYDDVTGNSAMPVHPNPQVEDVKRYADLIDQLSGEVSSESRFASFYASLDYSYLKRYLLSVTFRTDGSNNFGSDEQFNPTWSLGLAWHLDEERFMHGLYPIVSRLTLRAAMGYTGNVVKSVNKDLVLNYSTTYWDGLRTGNISAAPNPKVRWEKTKDMKIALDFGLFDERVSGLVEAYYRKSSDVVSTVDVLSTTGFSGQGFNTSEIKNKGIEGTLRVKVLNGKDFKFTLAGNIAWNRNILSKYSKKRVITDGRYEGFPLESVFAGRYTGIDARDGVYTYELRPDAQIYKGTDLQAVDNYRYYLGTSVSPVTGGFNVDFSYRNLRLNVGGVVSSGAKLLNMVNSPASYEIITSNRTGETPQTVYSDLYRNHLNVSKDMVNRWTEEKGTGVKYPRIIDFMGERLLLDQYNVHSQEITKGVYLENVSFLRIKNISLFYDLPQHIVKSLGLNTVGFSFTMNNFITFTNYSGIDPETPGTTYPITRSITLGINVGF</sequence>
<keyword evidence="8" id="KW-0732">Signal</keyword>
<accession>A0A7W6HUA7</accession>
<dbReference type="InterPro" id="IPR023996">
    <property type="entry name" value="TonB-dep_OMP_SusC/RagA"/>
</dbReference>
<keyword evidence="3 7" id="KW-1134">Transmembrane beta strand</keyword>